<organism evidence="3 4">
    <name type="scientific">Sander lucioperca</name>
    <name type="common">Pike-perch</name>
    <name type="synonym">Perca lucioperca</name>
    <dbReference type="NCBI Taxonomy" id="283035"/>
    <lineage>
        <taxon>Eukaryota</taxon>
        <taxon>Metazoa</taxon>
        <taxon>Chordata</taxon>
        <taxon>Craniata</taxon>
        <taxon>Vertebrata</taxon>
        <taxon>Euteleostomi</taxon>
        <taxon>Actinopterygii</taxon>
        <taxon>Neopterygii</taxon>
        <taxon>Teleostei</taxon>
        <taxon>Neoteleostei</taxon>
        <taxon>Acanthomorphata</taxon>
        <taxon>Eupercaria</taxon>
        <taxon>Perciformes</taxon>
        <taxon>Percoidei</taxon>
        <taxon>Percidae</taxon>
        <taxon>Luciopercinae</taxon>
        <taxon>Sander</taxon>
    </lineage>
</organism>
<dbReference type="SUPFAM" id="SSF52047">
    <property type="entry name" value="RNI-like"/>
    <property type="match status" value="1"/>
</dbReference>
<dbReference type="InterPro" id="IPR032675">
    <property type="entry name" value="LRR_dom_sf"/>
</dbReference>
<dbReference type="AlphaFoldDB" id="A0A8C9XHN7"/>
<evidence type="ECO:0000313" key="4">
    <source>
        <dbReference type="Proteomes" id="UP000694568"/>
    </source>
</evidence>
<dbReference type="InterPro" id="IPR001611">
    <property type="entry name" value="Leu-rich_rpt"/>
</dbReference>
<dbReference type="Ensembl" id="ENSSLUT00000010301.1">
    <property type="protein sequence ID" value="ENSSLUP00000009984.1"/>
    <property type="gene ID" value="ENSSLUG00000004715.1"/>
</dbReference>
<dbReference type="Gene3D" id="3.80.10.10">
    <property type="entry name" value="Ribonuclease Inhibitor"/>
    <property type="match status" value="2"/>
</dbReference>
<accession>A0A8C9XHN7</accession>
<evidence type="ECO:0000313" key="3">
    <source>
        <dbReference type="Ensembl" id="ENSSLUP00000009984.1"/>
    </source>
</evidence>
<reference evidence="3" key="2">
    <citation type="submission" date="2025-09" db="UniProtKB">
        <authorList>
            <consortium name="Ensembl"/>
        </authorList>
    </citation>
    <scope>IDENTIFICATION</scope>
</reference>
<keyword evidence="1" id="KW-0433">Leucine-rich repeat</keyword>
<evidence type="ECO:0000256" key="2">
    <source>
        <dbReference type="ARBA" id="ARBA00022737"/>
    </source>
</evidence>
<dbReference type="PROSITE" id="PS51450">
    <property type="entry name" value="LRR"/>
    <property type="match status" value="1"/>
</dbReference>
<keyword evidence="4" id="KW-1185">Reference proteome</keyword>
<keyword evidence="2" id="KW-0677">Repeat</keyword>
<proteinExistence type="predicted"/>
<dbReference type="SMART" id="SM00368">
    <property type="entry name" value="LRR_RI"/>
    <property type="match status" value="5"/>
</dbReference>
<dbReference type="InterPro" id="IPR051261">
    <property type="entry name" value="NLR"/>
</dbReference>
<name>A0A8C9XHN7_SANLU</name>
<dbReference type="Pfam" id="PF13516">
    <property type="entry name" value="LRR_6"/>
    <property type="match status" value="4"/>
</dbReference>
<dbReference type="Proteomes" id="UP000694568">
    <property type="component" value="Unplaced"/>
</dbReference>
<dbReference type="PANTHER" id="PTHR24106">
    <property type="entry name" value="NACHT, LRR AND CARD DOMAINS-CONTAINING"/>
    <property type="match status" value="1"/>
</dbReference>
<evidence type="ECO:0000256" key="1">
    <source>
        <dbReference type="ARBA" id="ARBA00022614"/>
    </source>
</evidence>
<protein>
    <submittedName>
        <fullName evidence="3">Uncharacterized protein</fullName>
    </submittedName>
</protein>
<reference evidence="3" key="1">
    <citation type="submission" date="2025-08" db="UniProtKB">
        <authorList>
            <consortium name="Ensembl"/>
        </authorList>
    </citation>
    <scope>IDENTIFICATION</scope>
</reference>
<dbReference type="GeneTree" id="ENSGT01150000286911"/>
<sequence>MEKRRTDSYIIYSLFRLWNCSLSETSCASMASALKSNPSHLRELDLSDNRLQDSDVKLLCELVESPKCRLETLRSVEGWSQSTDSFESKLMFIIVSKWSHLRNISLFSVNFKLLIGLEMDFYLHHFFFRLERCSLSAISCASLASALKSNPSHLKQLDLRYNKLQDSDVKLLCDLVESPNCRLETLRSVEGWSQSRLVSASNPSHLRELNLSDNKMLASEVECLCAGLRSPNCRLETLRLQECWLSEISCASLVSALKSNPSHLRELDLSYNFVHDSGVKLLCGFLESPDCRLETLSLSVTDTLKFPYRTTARE</sequence>